<evidence type="ECO:0000313" key="2">
    <source>
        <dbReference type="Proteomes" id="UP000265431"/>
    </source>
</evidence>
<dbReference type="AlphaFoldDB" id="A0A399QSW5"/>
<dbReference type="PROSITE" id="PS51257">
    <property type="entry name" value="PROKAR_LIPOPROTEIN"/>
    <property type="match status" value="1"/>
</dbReference>
<reference evidence="1 2" key="1">
    <citation type="submission" date="2018-08" db="EMBL/GenBank/DDBJ databases">
        <title>Henriciella mobilis sp. nov., isolated from seawater.</title>
        <authorList>
            <person name="Cheng H."/>
            <person name="Wu Y.-H."/>
            <person name="Xu X.-W."/>
            <person name="Guo L.-L."/>
        </authorList>
    </citation>
    <scope>NUCLEOTIDE SEQUENCE [LARGE SCALE GENOMIC DNA]</scope>
    <source>
        <strain evidence="1 2">CCUG66934</strain>
    </source>
</reference>
<dbReference type="Gene3D" id="3.60.15.10">
    <property type="entry name" value="Ribonuclease Z/Hydroxyacylglutathione hydrolase-like"/>
    <property type="match status" value="1"/>
</dbReference>
<proteinExistence type="predicted"/>
<dbReference type="EMBL" id="QWGB01000009">
    <property type="protein sequence ID" value="RIJ21334.1"/>
    <property type="molecule type" value="Genomic_DNA"/>
</dbReference>
<accession>A0A399QSW5</accession>
<evidence type="ECO:0000313" key="1">
    <source>
        <dbReference type="EMBL" id="RIJ21334.1"/>
    </source>
</evidence>
<dbReference type="OrthoDB" id="7626589at2"/>
<keyword evidence="2" id="KW-1185">Reference proteome</keyword>
<dbReference type="Proteomes" id="UP000265431">
    <property type="component" value="Unassembled WGS sequence"/>
</dbReference>
<name>A0A399QSW5_9PROT</name>
<comment type="caution">
    <text evidence="1">The sequence shown here is derived from an EMBL/GenBank/DDBJ whole genome shotgun (WGS) entry which is preliminary data.</text>
</comment>
<gene>
    <name evidence="1" type="ORF">D1224_13530</name>
</gene>
<dbReference type="InterPro" id="IPR036866">
    <property type="entry name" value="RibonucZ/Hydroxyglut_hydro"/>
</dbReference>
<dbReference type="RefSeq" id="WP_119380486.1">
    <property type="nucleotide sequence ID" value="NZ_QWGB01000009.1"/>
</dbReference>
<sequence length="258" mass="27978">MRAPLVLSVSVLLVAACDVRGPELPGRKDAVEDVKATQREVRPADFAIEPCSRSDTSICLFARAGGKRLLFGAPAGVGNQIDSRELARLDGLFLYSLRSEDIEGLDEVRNISWQAGRPGPLSVSGPAGLSSVIDGLNRAYEVSDALIFVEDDAPSGGFDAALLETGHEVMEDTVVFYTGDLKVEATTGMNDRLSYRVDYRSVDENWHTLVIQPCGAPDIARNDITVDEVSRVEIACVDGEFGENWPFTGTRFLHMNGD</sequence>
<organism evidence="1 2">
    <name type="scientific">Henriciella barbarensis</name>
    <dbReference type="NCBI Taxonomy" id="86342"/>
    <lineage>
        <taxon>Bacteria</taxon>
        <taxon>Pseudomonadati</taxon>
        <taxon>Pseudomonadota</taxon>
        <taxon>Alphaproteobacteria</taxon>
        <taxon>Hyphomonadales</taxon>
        <taxon>Hyphomonadaceae</taxon>
        <taxon>Henriciella</taxon>
    </lineage>
</organism>
<protein>
    <submittedName>
        <fullName evidence="1">Uncharacterized protein</fullName>
    </submittedName>
</protein>